<evidence type="ECO:0000313" key="1">
    <source>
        <dbReference type="EMBL" id="TDQ01177.1"/>
    </source>
</evidence>
<sequence>MTGLSSEETDPAARDHIAVEILFERHADQVWNHGYRLTGTWARPRTS</sequence>
<comment type="caution">
    <text evidence="1">The sequence shown here is derived from an EMBL/GenBank/DDBJ whole genome shotgun (WGS) entry which is preliminary data.</text>
</comment>
<proteinExistence type="predicted"/>
<gene>
    <name evidence="1" type="ORF">EV186_1021044</name>
</gene>
<dbReference type="EMBL" id="SNXZ01000002">
    <property type="protein sequence ID" value="TDQ01177.1"/>
    <property type="molecule type" value="Genomic_DNA"/>
</dbReference>
<dbReference type="RefSeq" id="WP_166659178.1">
    <property type="nucleotide sequence ID" value="NZ_SNXZ01000002.1"/>
</dbReference>
<protein>
    <submittedName>
        <fullName evidence="1">Uncharacterized protein</fullName>
    </submittedName>
</protein>
<evidence type="ECO:0000313" key="2">
    <source>
        <dbReference type="Proteomes" id="UP000295444"/>
    </source>
</evidence>
<reference evidence="1 2" key="1">
    <citation type="submission" date="2019-03" db="EMBL/GenBank/DDBJ databases">
        <title>Genomic Encyclopedia of Type Strains, Phase IV (KMG-IV): sequencing the most valuable type-strain genomes for metagenomic binning, comparative biology and taxonomic classification.</title>
        <authorList>
            <person name="Goeker M."/>
        </authorList>
    </citation>
    <scope>NUCLEOTIDE SEQUENCE [LARGE SCALE GENOMIC DNA]</scope>
    <source>
        <strain evidence="1 2">DSM 45361</strain>
    </source>
</reference>
<accession>A0A4R6SHS9</accession>
<organism evidence="1 2">
    <name type="scientific">Labedaea rhizosphaerae</name>
    <dbReference type="NCBI Taxonomy" id="598644"/>
    <lineage>
        <taxon>Bacteria</taxon>
        <taxon>Bacillati</taxon>
        <taxon>Actinomycetota</taxon>
        <taxon>Actinomycetes</taxon>
        <taxon>Pseudonocardiales</taxon>
        <taxon>Pseudonocardiaceae</taxon>
        <taxon>Labedaea</taxon>
    </lineage>
</organism>
<keyword evidence="2" id="KW-1185">Reference proteome</keyword>
<dbReference type="AlphaFoldDB" id="A0A4R6SHS9"/>
<dbReference type="Proteomes" id="UP000295444">
    <property type="component" value="Unassembled WGS sequence"/>
</dbReference>
<name>A0A4R6SHS9_LABRH</name>